<keyword evidence="2" id="KW-1185">Reference proteome</keyword>
<evidence type="ECO:0000313" key="2">
    <source>
        <dbReference type="Proteomes" id="UP000799441"/>
    </source>
</evidence>
<dbReference type="AlphaFoldDB" id="A0A9P4QDM6"/>
<name>A0A9P4QDM6_9PEZI</name>
<evidence type="ECO:0000313" key="1">
    <source>
        <dbReference type="EMBL" id="KAF2722752.1"/>
    </source>
</evidence>
<comment type="caution">
    <text evidence="1">The sequence shown here is derived from an EMBL/GenBank/DDBJ whole genome shotgun (WGS) entry which is preliminary data.</text>
</comment>
<accession>A0A9P4QDM6</accession>
<sequence>MSSPYRMHHRNVCEHYFGLVEGCGKRNPGSFAISRPGLAPICPGKALGATARTNLLFAEVKHALALQVCSCKSNDYSRIVKDCGRTAKVRRLSVDKSGHISTMAPDETAETLPGSDGVGVGVGYRRSAETSLSDSCMGYPSRDLSTLVALLCCMLG</sequence>
<dbReference type="Proteomes" id="UP000799441">
    <property type="component" value="Unassembled WGS sequence"/>
</dbReference>
<gene>
    <name evidence="1" type="ORF">K431DRAFT_293096</name>
</gene>
<reference evidence="1" key="1">
    <citation type="journal article" date="2020" name="Stud. Mycol.">
        <title>101 Dothideomycetes genomes: a test case for predicting lifestyles and emergence of pathogens.</title>
        <authorList>
            <person name="Haridas S."/>
            <person name="Albert R."/>
            <person name="Binder M."/>
            <person name="Bloem J."/>
            <person name="Labutti K."/>
            <person name="Salamov A."/>
            <person name="Andreopoulos B."/>
            <person name="Baker S."/>
            <person name="Barry K."/>
            <person name="Bills G."/>
            <person name="Bluhm B."/>
            <person name="Cannon C."/>
            <person name="Castanera R."/>
            <person name="Culley D."/>
            <person name="Daum C."/>
            <person name="Ezra D."/>
            <person name="Gonzalez J."/>
            <person name="Henrissat B."/>
            <person name="Kuo A."/>
            <person name="Liang C."/>
            <person name="Lipzen A."/>
            <person name="Lutzoni F."/>
            <person name="Magnuson J."/>
            <person name="Mondo S."/>
            <person name="Nolan M."/>
            <person name="Ohm R."/>
            <person name="Pangilinan J."/>
            <person name="Park H.-J."/>
            <person name="Ramirez L."/>
            <person name="Alfaro M."/>
            <person name="Sun H."/>
            <person name="Tritt A."/>
            <person name="Yoshinaga Y."/>
            <person name="Zwiers L.-H."/>
            <person name="Turgeon B."/>
            <person name="Goodwin S."/>
            <person name="Spatafora J."/>
            <person name="Crous P."/>
            <person name="Grigoriev I."/>
        </authorList>
    </citation>
    <scope>NUCLEOTIDE SEQUENCE</scope>
    <source>
        <strain evidence="1">CBS 116435</strain>
    </source>
</reference>
<proteinExistence type="predicted"/>
<dbReference type="EMBL" id="MU003780">
    <property type="protein sequence ID" value="KAF2722752.1"/>
    <property type="molecule type" value="Genomic_DNA"/>
</dbReference>
<protein>
    <submittedName>
        <fullName evidence="1">Uncharacterized protein</fullName>
    </submittedName>
</protein>
<organism evidence="1 2">
    <name type="scientific">Polychaeton citri CBS 116435</name>
    <dbReference type="NCBI Taxonomy" id="1314669"/>
    <lineage>
        <taxon>Eukaryota</taxon>
        <taxon>Fungi</taxon>
        <taxon>Dikarya</taxon>
        <taxon>Ascomycota</taxon>
        <taxon>Pezizomycotina</taxon>
        <taxon>Dothideomycetes</taxon>
        <taxon>Dothideomycetidae</taxon>
        <taxon>Capnodiales</taxon>
        <taxon>Capnodiaceae</taxon>
        <taxon>Polychaeton</taxon>
    </lineage>
</organism>